<evidence type="ECO:0008006" key="2">
    <source>
        <dbReference type="Google" id="ProtNLM"/>
    </source>
</evidence>
<reference evidence="1" key="1">
    <citation type="submission" date="2018-02" db="EMBL/GenBank/DDBJ databases">
        <authorList>
            <person name="Cohen D.B."/>
            <person name="Kent A.D."/>
        </authorList>
    </citation>
    <scope>NUCLEOTIDE SEQUENCE</scope>
</reference>
<organism evidence="1">
    <name type="scientific">Fagus sylvatica</name>
    <name type="common">Beechnut</name>
    <dbReference type="NCBI Taxonomy" id="28930"/>
    <lineage>
        <taxon>Eukaryota</taxon>
        <taxon>Viridiplantae</taxon>
        <taxon>Streptophyta</taxon>
        <taxon>Embryophyta</taxon>
        <taxon>Tracheophyta</taxon>
        <taxon>Spermatophyta</taxon>
        <taxon>Magnoliopsida</taxon>
        <taxon>eudicotyledons</taxon>
        <taxon>Gunneridae</taxon>
        <taxon>Pentapetalae</taxon>
        <taxon>rosids</taxon>
        <taxon>fabids</taxon>
        <taxon>Fagales</taxon>
        <taxon>Fagaceae</taxon>
        <taxon>Fagus</taxon>
    </lineage>
</organism>
<gene>
    <name evidence="1" type="ORF">FSB_LOCUS42767</name>
</gene>
<dbReference type="EMBL" id="OIVN01004002">
    <property type="protein sequence ID" value="SPD14885.1"/>
    <property type="molecule type" value="Genomic_DNA"/>
</dbReference>
<dbReference type="AlphaFoldDB" id="A0A2N9HSC5"/>
<accession>A0A2N9HSC5</accession>
<protein>
    <recommendedName>
        <fullName evidence="2">Transposase (Putative), gypsy type</fullName>
    </recommendedName>
</protein>
<evidence type="ECO:0000313" key="1">
    <source>
        <dbReference type="EMBL" id="SPD14885.1"/>
    </source>
</evidence>
<name>A0A2N9HSC5_FAGSY</name>
<sequence length="408" mass="45837">MKRRRFGRLNDTCRYANGWDIRGSPPLEGFVSIDSVLHRLAAELYSIVYPAISTWGVIRGLMAANETEWSLPLSDKLPEGLSDKLHEGLSNELPEGEAREVSKIDQKDINRMKTRYQIPDDIVLRIPDPDERACCPKYEGDIAFYEVDFQAGICFPLQPFVKELLDHLSLAPGQVALNGWRTIISYMERLPREESGGDFVKVRRSWGTSSSSGANTMKLNKSKLRKFTQSREVVAALASLKYVDPSLPADPFEVRDAIINQSPHVAMSRAKSAVSSRDMDDHSTAHTKDVHYLLIHSLMRGLNEAMVMSQRCIAVEEDLTTLRAKKEALIELERVKAKLKVRDDDVKVALEAKDKAVADLQHLVGQIEGPKAAAVSKFKASEAFNDINTRYFLSGFEAFRKQAAERFP</sequence>
<proteinExistence type="predicted"/>